<dbReference type="RefSeq" id="WP_119864462.1">
    <property type="nucleotide sequence ID" value="NZ_CP016786.1"/>
</dbReference>
<dbReference type="AlphaFoldDB" id="A0A343J9X2"/>
<dbReference type="KEGG" id="cia:BEN51_02160"/>
<keyword evidence="3" id="KW-1185">Reference proteome</keyword>
<dbReference type="GO" id="GO:0009401">
    <property type="term" value="P:phosphoenolpyruvate-dependent sugar phosphotransferase system"/>
    <property type="evidence" value="ECO:0007669"/>
    <property type="project" value="InterPro"/>
</dbReference>
<dbReference type="GO" id="GO:0016301">
    <property type="term" value="F:kinase activity"/>
    <property type="evidence" value="ECO:0007669"/>
    <property type="project" value="TreeGrafter"/>
</dbReference>
<dbReference type="InterPro" id="IPR036665">
    <property type="entry name" value="PTS_IIA_glucitol/sorbitol_sf"/>
</dbReference>
<dbReference type="SUPFAM" id="SSF141530">
    <property type="entry name" value="PTSIIA/GutA-like"/>
    <property type="match status" value="1"/>
</dbReference>
<dbReference type="Pfam" id="PF03829">
    <property type="entry name" value="PTSIIA_gutA"/>
    <property type="match status" value="1"/>
</dbReference>
<gene>
    <name evidence="2" type="ORF">BEN51_02160</name>
</gene>
<dbReference type="PANTHER" id="PTHR40398:SF1">
    <property type="entry name" value="PTS SYSTEM GLUCITOL_SORBITOL-SPECIFIC EIIA COMPONENT"/>
    <property type="match status" value="1"/>
</dbReference>
<proteinExistence type="predicted"/>
<dbReference type="EMBL" id="CP016786">
    <property type="protein sequence ID" value="ASW42330.1"/>
    <property type="molecule type" value="Genomic_DNA"/>
</dbReference>
<dbReference type="OrthoDB" id="5113885at2"/>
<comment type="caution">
    <text evidence="1">Lacks conserved residue(s) required for the propagation of feature annotation.</text>
</comment>
<dbReference type="Proteomes" id="UP000264883">
    <property type="component" value="Chromosome"/>
</dbReference>
<dbReference type="PANTHER" id="PTHR40398">
    <property type="entry name" value="PTS SYSTEM GLUCITOL/SORBITOL-SPECIFIC EIIA COMPONENT"/>
    <property type="match status" value="1"/>
</dbReference>
<dbReference type="GO" id="GO:0008982">
    <property type="term" value="F:protein-N(PI)-phosphohistidine-sugar phosphotransferase activity"/>
    <property type="evidence" value="ECO:0007669"/>
    <property type="project" value="InterPro"/>
</dbReference>
<reference evidence="2 3" key="1">
    <citation type="submission" date="2016-08" db="EMBL/GenBank/DDBJ databases">
        <title>Complete Genome Sequence Of The Indigo Reducing Clostridium isatidis DSM15098.</title>
        <authorList>
            <person name="Little G.T."/>
            <person name="Minton N.P."/>
        </authorList>
    </citation>
    <scope>NUCLEOTIDE SEQUENCE [LARGE SCALE GENOMIC DNA]</scope>
    <source>
        <strain evidence="2 3">DSM 15098</strain>
    </source>
</reference>
<evidence type="ECO:0000256" key="1">
    <source>
        <dbReference type="PROSITE-ProRule" id="PRU00420"/>
    </source>
</evidence>
<evidence type="ECO:0000313" key="3">
    <source>
        <dbReference type="Proteomes" id="UP000264883"/>
    </source>
</evidence>
<dbReference type="PROSITE" id="PS51097">
    <property type="entry name" value="PTS_EIIA_TYPE_5"/>
    <property type="match status" value="1"/>
</dbReference>
<evidence type="ECO:0000313" key="2">
    <source>
        <dbReference type="EMBL" id="ASW42330.1"/>
    </source>
</evidence>
<dbReference type="InterPro" id="IPR004716">
    <property type="entry name" value="PTS_IIA_glucitol/sorbitol-sp"/>
</dbReference>
<name>A0A343J9X2_9CLOT</name>
<dbReference type="GO" id="GO:0005737">
    <property type="term" value="C:cytoplasm"/>
    <property type="evidence" value="ECO:0007669"/>
    <property type="project" value="InterPro"/>
</dbReference>
<dbReference type="Gene3D" id="2.40.33.40">
    <property type="entry name" value="Phosphotransferase system, glucitol/sorbitol-specific IIA component"/>
    <property type="match status" value="1"/>
</dbReference>
<accession>A0A343J9X2</accession>
<organism evidence="2 3">
    <name type="scientific">Clostridium isatidis</name>
    <dbReference type="NCBI Taxonomy" id="182773"/>
    <lineage>
        <taxon>Bacteria</taxon>
        <taxon>Bacillati</taxon>
        <taxon>Bacillota</taxon>
        <taxon>Clostridia</taxon>
        <taxon>Eubacteriales</taxon>
        <taxon>Clostridiaceae</taxon>
        <taxon>Clostridium</taxon>
    </lineage>
</organism>
<protein>
    <submittedName>
        <fullName evidence="2">PTS sorbitol transporter subunit IIA</fullName>
    </submittedName>
</protein>
<sequence>MNNKAIYQSKIKALGPLVETFKDEGMIILFGENAPDTLADYCYSIEVNPVKEQIKVGQTFVLDGISYKITAVGDVAERNLESLGHITLAFTGATQAPLPGTICVEQKEMPDLKAGSKIYILA</sequence>